<evidence type="ECO:0000256" key="2">
    <source>
        <dbReference type="ARBA" id="ARBA00022801"/>
    </source>
</evidence>
<dbReference type="PANTHER" id="PTHR11017:SF569">
    <property type="entry name" value="DISEASE RESISTANCE PROTEIN"/>
    <property type="match status" value="1"/>
</dbReference>
<dbReference type="SMART" id="SM00255">
    <property type="entry name" value="TIR"/>
    <property type="match status" value="1"/>
</dbReference>
<dbReference type="InterPro" id="IPR003593">
    <property type="entry name" value="AAA+_ATPase"/>
</dbReference>
<dbReference type="InterPro" id="IPR002182">
    <property type="entry name" value="NB-ARC"/>
</dbReference>
<dbReference type="Pfam" id="PF00931">
    <property type="entry name" value="NB-ARC"/>
    <property type="match status" value="1"/>
</dbReference>
<dbReference type="SUPFAM" id="SSF52200">
    <property type="entry name" value="Toll/Interleukin receptor TIR domain"/>
    <property type="match status" value="1"/>
</dbReference>
<dbReference type="Gene3D" id="3.40.50.300">
    <property type="entry name" value="P-loop containing nucleotide triphosphate hydrolases"/>
    <property type="match status" value="1"/>
</dbReference>
<dbReference type="InterPro" id="IPR000157">
    <property type="entry name" value="TIR_dom"/>
</dbReference>
<dbReference type="InterPro" id="IPR027417">
    <property type="entry name" value="P-loop_NTPase"/>
</dbReference>
<reference evidence="7" key="1">
    <citation type="journal article" date="2015" name="Nat. Plants">
        <title>Genome expansion of Arabis alpina linked with retrotransposition and reduced symmetric DNA methylation.</title>
        <authorList>
            <person name="Willing E.M."/>
            <person name="Rawat V."/>
            <person name="Mandakova T."/>
            <person name="Maumus F."/>
            <person name="James G.V."/>
            <person name="Nordstroem K.J."/>
            <person name="Becker C."/>
            <person name="Warthmann N."/>
            <person name="Chica C."/>
            <person name="Szarzynska B."/>
            <person name="Zytnicki M."/>
            <person name="Albani M.C."/>
            <person name="Kiefer C."/>
            <person name="Bergonzi S."/>
            <person name="Castaings L."/>
            <person name="Mateos J.L."/>
            <person name="Berns M.C."/>
            <person name="Bujdoso N."/>
            <person name="Piofczyk T."/>
            <person name="de Lorenzo L."/>
            <person name="Barrero-Sicilia C."/>
            <person name="Mateos I."/>
            <person name="Piednoel M."/>
            <person name="Hagmann J."/>
            <person name="Chen-Min-Tao R."/>
            <person name="Iglesias-Fernandez R."/>
            <person name="Schuster S.C."/>
            <person name="Alonso-Blanco C."/>
            <person name="Roudier F."/>
            <person name="Carbonero P."/>
            <person name="Paz-Ares J."/>
            <person name="Davis S.J."/>
            <person name="Pecinka A."/>
            <person name="Quesneville H."/>
            <person name="Colot V."/>
            <person name="Lysak M.A."/>
            <person name="Weigel D."/>
            <person name="Coupland G."/>
            <person name="Schneeberger K."/>
        </authorList>
    </citation>
    <scope>NUCLEOTIDE SEQUENCE [LARGE SCALE GENOMIC DNA]</scope>
    <source>
        <strain evidence="7">cv. Pajares</strain>
    </source>
</reference>
<dbReference type="Pfam" id="PF01582">
    <property type="entry name" value="TIR"/>
    <property type="match status" value="1"/>
</dbReference>
<dbReference type="FunFam" id="3.40.50.300:FF:001002">
    <property type="entry name" value="Disease resistance protein (TIR-NBS-LRR class)"/>
    <property type="match status" value="1"/>
</dbReference>
<dbReference type="Proteomes" id="UP000029120">
    <property type="component" value="Unassembled WGS sequence"/>
</dbReference>
<keyword evidence="1" id="KW-0677">Repeat</keyword>
<gene>
    <name evidence="6" type="ORF">AALP_AAs44379U000100</name>
</gene>
<dbReference type="OMA" id="WDNEMAM"/>
<dbReference type="PRINTS" id="PR00364">
    <property type="entry name" value="DISEASERSIST"/>
</dbReference>
<dbReference type="GO" id="GO:0016787">
    <property type="term" value="F:hydrolase activity"/>
    <property type="evidence" value="ECO:0007669"/>
    <property type="project" value="UniProtKB-KW"/>
</dbReference>
<keyword evidence="7" id="KW-1185">Reference proteome</keyword>
<accession>A0A087FZ86</accession>
<evidence type="ECO:0000313" key="7">
    <source>
        <dbReference type="Proteomes" id="UP000029120"/>
    </source>
</evidence>
<name>A0A087FZ86_ARAAL</name>
<dbReference type="GO" id="GO:0043531">
    <property type="term" value="F:ADP binding"/>
    <property type="evidence" value="ECO:0007669"/>
    <property type="project" value="InterPro"/>
</dbReference>
<dbReference type="FunFam" id="3.40.50.10140:FF:000007">
    <property type="entry name" value="Disease resistance protein (TIR-NBS-LRR class)"/>
    <property type="match status" value="1"/>
</dbReference>
<evidence type="ECO:0000256" key="3">
    <source>
        <dbReference type="ARBA" id="ARBA00022821"/>
    </source>
</evidence>
<proteinExistence type="predicted"/>
<protein>
    <recommendedName>
        <fullName evidence="5">TIR domain-containing protein</fullName>
    </recommendedName>
</protein>
<dbReference type="EMBL" id="KL983977">
    <property type="protein sequence ID" value="KFK22938.1"/>
    <property type="molecule type" value="Genomic_DNA"/>
</dbReference>
<dbReference type="PROSITE" id="PS50104">
    <property type="entry name" value="TIR"/>
    <property type="match status" value="1"/>
</dbReference>
<feature type="non-terminal residue" evidence="6">
    <location>
        <position position="396"/>
    </location>
</feature>
<keyword evidence="2" id="KW-0378">Hydrolase</keyword>
<dbReference type="SMART" id="SM00382">
    <property type="entry name" value="AAA"/>
    <property type="match status" value="1"/>
</dbReference>
<dbReference type="InterPro" id="IPR035897">
    <property type="entry name" value="Toll_tir_struct_dom_sf"/>
</dbReference>
<dbReference type="PANTHER" id="PTHR11017">
    <property type="entry name" value="LEUCINE-RICH REPEAT-CONTAINING PROTEIN"/>
    <property type="match status" value="1"/>
</dbReference>
<evidence type="ECO:0000256" key="4">
    <source>
        <dbReference type="ARBA" id="ARBA00023027"/>
    </source>
</evidence>
<dbReference type="SUPFAM" id="SSF52540">
    <property type="entry name" value="P-loop containing nucleoside triphosphate hydrolases"/>
    <property type="match status" value="1"/>
</dbReference>
<dbReference type="GO" id="GO:0007165">
    <property type="term" value="P:signal transduction"/>
    <property type="evidence" value="ECO:0007669"/>
    <property type="project" value="InterPro"/>
</dbReference>
<organism evidence="6 7">
    <name type="scientific">Arabis alpina</name>
    <name type="common">Alpine rock-cress</name>
    <dbReference type="NCBI Taxonomy" id="50452"/>
    <lineage>
        <taxon>Eukaryota</taxon>
        <taxon>Viridiplantae</taxon>
        <taxon>Streptophyta</taxon>
        <taxon>Embryophyta</taxon>
        <taxon>Tracheophyta</taxon>
        <taxon>Spermatophyta</taxon>
        <taxon>Magnoliopsida</taxon>
        <taxon>eudicotyledons</taxon>
        <taxon>Gunneridae</taxon>
        <taxon>Pentapetalae</taxon>
        <taxon>rosids</taxon>
        <taxon>malvids</taxon>
        <taxon>Brassicales</taxon>
        <taxon>Brassicaceae</taxon>
        <taxon>Arabideae</taxon>
        <taxon>Arabis</taxon>
    </lineage>
</organism>
<dbReference type="AlphaFoldDB" id="A0A087FZ86"/>
<evidence type="ECO:0000313" key="6">
    <source>
        <dbReference type="EMBL" id="KFK22938.1"/>
    </source>
</evidence>
<sequence length="396" mass="44839">MASSSSSSPNWKYDVFPSFHGQDVRRGFLSHILMEFKRKGITPFIDNEIKRDESIVPELKRPIRESKIAIVILSRNYASSSWCLDELVEIVKCREELGQKVMPIYYKVDPSDVKKQTGDFGKVFKKTCNGKAKENIERWRRALATMATIAGYHTLNWDNEMAMIESIASDISIILNNFTPSSDFEDLVGIEAHMEKMEPMLRLDLLDEARMIGILGPPGIGKTTIARCLFSKYSYKFQLSVFMENIKGRYPQPCYDEYSAQLQLQSEFLSQILNHKDIKIGHLGVAQARLKDKKVLVVLDGVDSLAQLDAMAKETLWFGPGSRIIITTQDQRLLKAPGINHIYKVGFPPPDEARQIFCLNAFGQKSPPDGFENLALEVTELAGRYPLALRVMGSYL</sequence>
<dbReference type="OrthoDB" id="1357022at2759"/>
<keyword evidence="4" id="KW-0520">NAD</keyword>
<evidence type="ECO:0000256" key="1">
    <source>
        <dbReference type="ARBA" id="ARBA00022737"/>
    </source>
</evidence>
<keyword evidence="3" id="KW-0611">Plant defense</keyword>
<dbReference type="GO" id="GO:0006952">
    <property type="term" value="P:defense response"/>
    <property type="evidence" value="ECO:0007669"/>
    <property type="project" value="UniProtKB-KW"/>
</dbReference>
<evidence type="ECO:0000259" key="5">
    <source>
        <dbReference type="PROSITE" id="PS50104"/>
    </source>
</evidence>
<dbReference type="Gramene" id="KFK22938">
    <property type="protein sequence ID" value="KFK22938"/>
    <property type="gene ID" value="AALP_AAs44379U000100"/>
</dbReference>
<dbReference type="Gene3D" id="3.40.50.10140">
    <property type="entry name" value="Toll/interleukin-1 receptor homology (TIR) domain"/>
    <property type="match status" value="1"/>
</dbReference>
<feature type="domain" description="TIR" evidence="5">
    <location>
        <begin position="11"/>
        <end position="175"/>
    </location>
</feature>
<dbReference type="InterPro" id="IPR044974">
    <property type="entry name" value="Disease_R_plants"/>
</dbReference>